<name>A0A7W5ZG76_9BACT</name>
<accession>A0A7W5ZG76</accession>
<dbReference type="RefSeq" id="WP_183971518.1">
    <property type="nucleotide sequence ID" value="NZ_JACIBY010000001.1"/>
</dbReference>
<gene>
    <name evidence="2" type="ORF">FHS57_000730</name>
</gene>
<evidence type="ECO:0000313" key="3">
    <source>
        <dbReference type="Proteomes" id="UP000541352"/>
    </source>
</evidence>
<reference evidence="2 3" key="1">
    <citation type="submission" date="2020-08" db="EMBL/GenBank/DDBJ databases">
        <title>Genomic Encyclopedia of Type Strains, Phase IV (KMG-IV): sequencing the most valuable type-strain genomes for metagenomic binning, comparative biology and taxonomic classification.</title>
        <authorList>
            <person name="Goeker M."/>
        </authorList>
    </citation>
    <scope>NUCLEOTIDE SEQUENCE [LARGE SCALE GENOMIC DNA]</scope>
    <source>
        <strain evidence="2 3">DSM 17976</strain>
    </source>
</reference>
<dbReference type="EMBL" id="JACIBY010000001">
    <property type="protein sequence ID" value="MBB3836748.1"/>
    <property type="molecule type" value="Genomic_DNA"/>
</dbReference>
<dbReference type="SUPFAM" id="SSF46689">
    <property type="entry name" value="Homeodomain-like"/>
    <property type="match status" value="1"/>
</dbReference>
<comment type="caution">
    <text evidence="2">The sequence shown here is derived from an EMBL/GenBank/DDBJ whole genome shotgun (WGS) entry which is preliminary data.</text>
</comment>
<dbReference type="Pfam" id="PF13384">
    <property type="entry name" value="HTH_23"/>
    <property type="match status" value="1"/>
</dbReference>
<sequence>MRPKKYIKLSEAEEASLENLVRESPNHRIRQRSQALLWSHRGKDRMTIAELFDVKLDTVSSWLSRWGEKKLSGLEDLPRSGRPSILTEEEKKR</sequence>
<protein>
    <submittedName>
        <fullName evidence="2">Transposase</fullName>
    </submittedName>
</protein>
<evidence type="ECO:0000256" key="1">
    <source>
        <dbReference type="SAM" id="MobiDB-lite"/>
    </source>
</evidence>
<organism evidence="2 3">
    <name type="scientific">Runella defluvii</name>
    <dbReference type="NCBI Taxonomy" id="370973"/>
    <lineage>
        <taxon>Bacteria</taxon>
        <taxon>Pseudomonadati</taxon>
        <taxon>Bacteroidota</taxon>
        <taxon>Cytophagia</taxon>
        <taxon>Cytophagales</taxon>
        <taxon>Spirosomataceae</taxon>
        <taxon>Runella</taxon>
    </lineage>
</organism>
<proteinExistence type="predicted"/>
<keyword evidence="3" id="KW-1185">Reference proteome</keyword>
<dbReference type="InterPro" id="IPR009057">
    <property type="entry name" value="Homeodomain-like_sf"/>
</dbReference>
<dbReference type="Proteomes" id="UP000541352">
    <property type="component" value="Unassembled WGS sequence"/>
</dbReference>
<feature type="region of interest" description="Disordered" evidence="1">
    <location>
        <begin position="73"/>
        <end position="93"/>
    </location>
</feature>
<evidence type="ECO:0000313" key="2">
    <source>
        <dbReference type="EMBL" id="MBB3836748.1"/>
    </source>
</evidence>
<dbReference type="AlphaFoldDB" id="A0A7W5ZG76"/>